<sequence>MHSATSDLTSLSFPVSPSSHPVSELSLPSMADLGFQSHQITVFVQNLDLLAAVEHRSPAMRGPRQHQRRAGTADGSGVVPVLAPRYRTPLALRCGAVHRTLAAWRRRG</sequence>
<reference evidence="2 3" key="1">
    <citation type="submission" date="2018-04" db="EMBL/GenBank/DDBJ databases">
        <title>WGS assembly of Panicum hallii var. hallii HAL2.</title>
        <authorList>
            <person name="Lovell J."/>
            <person name="Jenkins J."/>
            <person name="Lowry D."/>
            <person name="Mamidi S."/>
            <person name="Sreedasyam A."/>
            <person name="Weng X."/>
            <person name="Barry K."/>
            <person name="Bonette J."/>
            <person name="Campitelli B."/>
            <person name="Daum C."/>
            <person name="Gordon S."/>
            <person name="Gould B."/>
            <person name="Lipzen A."/>
            <person name="MacQueen A."/>
            <person name="Palacio-Mejia J."/>
            <person name="Plott C."/>
            <person name="Shakirov E."/>
            <person name="Shu S."/>
            <person name="Yoshinaga Y."/>
            <person name="Zane M."/>
            <person name="Rokhsar D."/>
            <person name="Grimwood J."/>
            <person name="Schmutz J."/>
            <person name="Juenger T."/>
        </authorList>
    </citation>
    <scope>NUCLEOTIDE SEQUENCE [LARGE SCALE GENOMIC DNA]</scope>
    <source>
        <strain evidence="3">cv. HAL2</strain>
    </source>
</reference>
<evidence type="ECO:0000313" key="2">
    <source>
        <dbReference type="EMBL" id="PUZ54639.1"/>
    </source>
</evidence>
<accession>A0A2T7DGD5</accession>
<feature type="compositionally biased region" description="Low complexity" evidence="1">
    <location>
        <begin position="8"/>
        <end position="24"/>
    </location>
</feature>
<dbReference type="EMBL" id="CM009753">
    <property type="protein sequence ID" value="PUZ54639.1"/>
    <property type="molecule type" value="Genomic_DNA"/>
</dbReference>
<proteinExistence type="predicted"/>
<feature type="region of interest" description="Disordered" evidence="1">
    <location>
        <begin position="58"/>
        <end position="78"/>
    </location>
</feature>
<evidence type="ECO:0000313" key="3">
    <source>
        <dbReference type="Proteomes" id="UP000244336"/>
    </source>
</evidence>
<dbReference type="Gramene" id="PUZ54639">
    <property type="protein sequence ID" value="PUZ54639"/>
    <property type="gene ID" value="GQ55_5G147800"/>
</dbReference>
<keyword evidence="3" id="KW-1185">Reference proteome</keyword>
<dbReference type="Proteomes" id="UP000244336">
    <property type="component" value="Chromosome 5"/>
</dbReference>
<feature type="region of interest" description="Disordered" evidence="1">
    <location>
        <begin position="1"/>
        <end position="24"/>
    </location>
</feature>
<protein>
    <submittedName>
        <fullName evidence="2">Uncharacterized protein</fullName>
    </submittedName>
</protein>
<organism evidence="2 3">
    <name type="scientific">Panicum hallii var. hallii</name>
    <dbReference type="NCBI Taxonomy" id="1504633"/>
    <lineage>
        <taxon>Eukaryota</taxon>
        <taxon>Viridiplantae</taxon>
        <taxon>Streptophyta</taxon>
        <taxon>Embryophyta</taxon>
        <taxon>Tracheophyta</taxon>
        <taxon>Spermatophyta</taxon>
        <taxon>Magnoliopsida</taxon>
        <taxon>Liliopsida</taxon>
        <taxon>Poales</taxon>
        <taxon>Poaceae</taxon>
        <taxon>PACMAD clade</taxon>
        <taxon>Panicoideae</taxon>
        <taxon>Panicodae</taxon>
        <taxon>Paniceae</taxon>
        <taxon>Panicinae</taxon>
        <taxon>Panicum</taxon>
        <taxon>Panicum sect. Panicum</taxon>
    </lineage>
</organism>
<name>A0A2T7DGD5_9POAL</name>
<dbReference type="AlphaFoldDB" id="A0A2T7DGD5"/>
<gene>
    <name evidence="2" type="ORF">GQ55_5G147800</name>
</gene>
<evidence type="ECO:0000256" key="1">
    <source>
        <dbReference type="SAM" id="MobiDB-lite"/>
    </source>
</evidence>